<dbReference type="InParanoid" id="A0A7J7CQN5"/>
<sequence length="286" mass="31544">MSELKLSHELEPQMIENVDAIQRSTHNLSFLHLNHNNTLPLCTNCGCFGTPPPLPPSPSTDLHHNPMKRRSPELATPSTGIATVTDPREPRTKKLFLDKQQTHSGQENSNLLGFTRISLPDTSPSAKTHSFPVLRRCASDPYCPPQSPPENAKPVDGNALLPPLPPSLRRSVSDPMPSPAKSLSRSSSSNEMGVERSPNSMRMKRMKEGLKEMTIWCEELLHEEEEEATAEKNSYSNAAKVDCGAEFSEAVNVERTGDCLTINFKCPCGNGYQILLSGSSCYYKLI</sequence>
<evidence type="ECO:0000313" key="2">
    <source>
        <dbReference type="EMBL" id="KAF5736425.1"/>
    </source>
</evidence>
<comment type="caution">
    <text evidence="2">The sequence shown here is derived from an EMBL/GenBank/DDBJ whole genome shotgun (WGS) entry which is preliminary data.</text>
</comment>
<accession>A0A7J7CQN5</accession>
<keyword evidence="3" id="KW-1185">Reference proteome</keyword>
<evidence type="ECO:0000256" key="1">
    <source>
        <dbReference type="SAM" id="MobiDB-lite"/>
    </source>
</evidence>
<name>A0A7J7CQN5_TRIWF</name>
<feature type="region of interest" description="Disordered" evidence="1">
    <location>
        <begin position="141"/>
        <end position="201"/>
    </location>
</feature>
<dbReference type="Proteomes" id="UP000593562">
    <property type="component" value="Unassembled WGS sequence"/>
</dbReference>
<evidence type="ECO:0000313" key="3">
    <source>
        <dbReference type="Proteomes" id="UP000593562"/>
    </source>
</evidence>
<dbReference type="AlphaFoldDB" id="A0A7J7CQN5"/>
<proteinExistence type="predicted"/>
<dbReference type="FunCoup" id="A0A7J7CQN5">
    <property type="interactions" value="3"/>
</dbReference>
<gene>
    <name evidence="2" type="ORF">HS088_TW14G00567</name>
</gene>
<reference evidence="2 3" key="1">
    <citation type="journal article" date="2020" name="Nat. Commun.">
        <title>Genome of Tripterygium wilfordii and identification of cytochrome P450 involved in triptolide biosynthesis.</title>
        <authorList>
            <person name="Tu L."/>
            <person name="Su P."/>
            <person name="Zhang Z."/>
            <person name="Gao L."/>
            <person name="Wang J."/>
            <person name="Hu T."/>
            <person name="Zhou J."/>
            <person name="Zhang Y."/>
            <person name="Zhao Y."/>
            <person name="Liu Y."/>
            <person name="Song Y."/>
            <person name="Tong Y."/>
            <person name="Lu Y."/>
            <person name="Yang J."/>
            <person name="Xu C."/>
            <person name="Jia M."/>
            <person name="Peters R.J."/>
            <person name="Huang L."/>
            <person name="Gao W."/>
        </authorList>
    </citation>
    <scope>NUCLEOTIDE SEQUENCE [LARGE SCALE GENOMIC DNA]</scope>
    <source>
        <strain evidence="3">cv. XIE 37</strain>
        <tissue evidence="2">Leaf</tissue>
    </source>
</reference>
<dbReference type="OrthoDB" id="1289445at2759"/>
<feature type="compositionally biased region" description="Low complexity" evidence="1">
    <location>
        <begin position="179"/>
        <end position="189"/>
    </location>
</feature>
<dbReference type="EMBL" id="JAAARO010000014">
    <property type="protein sequence ID" value="KAF5736425.1"/>
    <property type="molecule type" value="Genomic_DNA"/>
</dbReference>
<feature type="region of interest" description="Disordered" evidence="1">
    <location>
        <begin position="56"/>
        <end position="86"/>
    </location>
</feature>
<protein>
    <submittedName>
        <fullName evidence="2">Uncharacterized protein</fullName>
    </submittedName>
</protein>
<organism evidence="2 3">
    <name type="scientific">Tripterygium wilfordii</name>
    <name type="common">Thunder God vine</name>
    <dbReference type="NCBI Taxonomy" id="458696"/>
    <lineage>
        <taxon>Eukaryota</taxon>
        <taxon>Viridiplantae</taxon>
        <taxon>Streptophyta</taxon>
        <taxon>Embryophyta</taxon>
        <taxon>Tracheophyta</taxon>
        <taxon>Spermatophyta</taxon>
        <taxon>Magnoliopsida</taxon>
        <taxon>eudicotyledons</taxon>
        <taxon>Gunneridae</taxon>
        <taxon>Pentapetalae</taxon>
        <taxon>rosids</taxon>
        <taxon>fabids</taxon>
        <taxon>Celastrales</taxon>
        <taxon>Celastraceae</taxon>
        <taxon>Tripterygium</taxon>
    </lineage>
</organism>